<keyword evidence="1" id="KW-0337">GPI-anchor biosynthesis</keyword>
<comment type="subcellular location">
    <subcellularLocation>
        <location evidence="1">Endoplasmic reticulum membrane</location>
        <topology evidence="1">Multi-pass membrane protein</topology>
    </subcellularLocation>
</comment>
<name>A0A6M2E1P7_XENCH</name>
<feature type="transmembrane region" description="Helical" evidence="1">
    <location>
        <begin position="85"/>
        <end position="103"/>
    </location>
</feature>
<feature type="transmembrane region" description="Helical" evidence="1">
    <location>
        <begin position="132"/>
        <end position="152"/>
    </location>
</feature>
<keyword evidence="1" id="KW-0812">Transmembrane</keyword>
<dbReference type="PANTHER" id="PTHR12250">
    <property type="entry name" value="PHOSPHATIDYLINOSITOL GLYCAN, CLASS N"/>
    <property type="match status" value="1"/>
</dbReference>
<reference evidence="3" key="1">
    <citation type="submission" date="2020-03" db="EMBL/GenBank/DDBJ databases">
        <title>Transcriptomic Profiling of the Digestive Tract of the Rat Flea, Xenopsylla cheopis, Following Blood Feeding and Infection with Yersinia pestis.</title>
        <authorList>
            <person name="Bland D.M."/>
            <person name="Martens C.A."/>
            <person name="Virtaneva K."/>
            <person name="Kanakabandi K."/>
            <person name="Long D."/>
            <person name="Rosenke R."/>
            <person name="Saturday G.A."/>
            <person name="Hoyt F.H."/>
            <person name="Bruno D.P."/>
            <person name="Ribeiro J.M.C."/>
            <person name="Hinnebusch J."/>
        </authorList>
    </citation>
    <scope>NUCLEOTIDE SEQUENCE</scope>
</reference>
<organism evidence="3">
    <name type="scientific">Xenopsylla cheopis</name>
    <name type="common">Oriental rat flea</name>
    <name type="synonym">Pulex cheopis</name>
    <dbReference type="NCBI Taxonomy" id="163159"/>
    <lineage>
        <taxon>Eukaryota</taxon>
        <taxon>Metazoa</taxon>
        <taxon>Ecdysozoa</taxon>
        <taxon>Arthropoda</taxon>
        <taxon>Hexapoda</taxon>
        <taxon>Insecta</taxon>
        <taxon>Pterygota</taxon>
        <taxon>Neoptera</taxon>
        <taxon>Endopterygota</taxon>
        <taxon>Siphonaptera</taxon>
        <taxon>Pulicidae</taxon>
        <taxon>Xenopsyllinae</taxon>
        <taxon>Xenopsylla</taxon>
    </lineage>
</organism>
<dbReference type="Pfam" id="PF04987">
    <property type="entry name" value="PigN"/>
    <property type="match status" value="1"/>
</dbReference>
<feature type="transmembrane region" description="Helical" evidence="1">
    <location>
        <begin position="263"/>
        <end position="280"/>
    </location>
</feature>
<evidence type="ECO:0000256" key="1">
    <source>
        <dbReference type="RuleBase" id="RU367138"/>
    </source>
</evidence>
<dbReference type="EMBL" id="GIIL01007061">
    <property type="protein sequence ID" value="NOV50787.1"/>
    <property type="molecule type" value="Transcribed_RNA"/>
</dbReference>
<feature type="transmembrane region" description="Helical" evidence="1">
    <location>
        <begin position="109"/>
        <end position="125"/>
    </location>
</feature>
<feature type="domain" description="GPI ethanolamine phosphate transferase 1 C-terminal" evidence="2">
    <location>
        <begin position="1"/>
        <end position="359"/>
    </location>
</feature>
<sequence>MYIYCGLPFLLWWVVCRKSIFVINSIKTKNGLDVLKTIGSSIIYIVGSEVMVLSFFYRYLLSICLIFLCLWGLYKLQQCSKLTKIHWIFSSLLLSIFPALPVVKGDSGSNVIIFLGGFLWILLSICEYKRSFVIGSIIQIFLLLSSLVVVISTRNNFEYRLGLSWTNMISSWILLVIAPVFIFTTPLQITLRLKHIAKSLAVPFMLLSVSHEPLFLFILYMHMEAWLKLECSISKPIGNIEQKTFGNITTNSSLKNEDFRRSYIFLFYIMVCFFGTGNVASLSSFDPSWVRCFVAKFSPFLMGGLIILKTLIPFHIVTCYWHATNVIRKVPTKKLFLGVLVFNNIMGLHFLFLVKNKGSWLDIGTSISHYVIMQTIVLVLLLIFEIAKYLTSNKIFSNNTIYNKYSLETGKQY</sequence>
<dbReference type="AlphaFoldDB" id="A0A6M2E1P7"/>
<keyword evidence="1" id="KW-0256">Endoplasmic reticulum</keyword>
<evidence type="ECO:0000313" key="3">
    <source>
        <dbReference type="EMBL" id="NOV50787.1"/>
    </source>
</evidence>
<dbReference type="GO" id="GO:0051377">
    <property type="term" value="F:mannose-ethanolamine phosphotransferase activity"/>
    <property type="evidence" value="ECO:0007669"/>
    <property type="project" value="UniProtKB-UniRule"/>
</dbReference>
<feature type="transmembrane region" description="Helical" evidence="1">
    <location>
        <begin position="367"/>
        <end position="387"/>
    </location>
</feature>
<dbReference type="InterPro" id="IPR017852">
    <property type="entry name" value="GPI_EtnP_transferase_1_C"/>
</dbReference>
<proteinExistence type="inferred from homology"/>
<keyword evidence="1" id="KW-0808">Transferase</keyword>
<feature type="transmembrane region" description="Helical" evidence="1">
    <location>
        <begin position="335"/>
        <end position="355"/>
    </location>
</feature>
<comment type="pathway">
    <text evidence="1">Glycolipid biosynthesis; glycosylphosphatidylinositol-anchor biosynthesis.</text>
</comment>
<dbReference type="GO" id="GO:0006506">
    <property type="term" value="P:GPI anchor biosynthetic process"/>
    <property type="evidence" value="ECO:0007669"/>
    <property type="project" value="UniProtKB-UniPathway"/>
</dbReference>
<feature type="transmembrane region" description="Helical" evidence="1">
    <location>
        <begin position="172"/>
        <end position="191"/>
    </location>
</feature>
<keyword evidence="1" id="KW-1133">Transmembrane helix</keyword>
<dbReference type="GO" id="GO:0005789">
    <property type="term" value="C:endoplasmic reticulum membrane"/>
    <property type="evidence" value="ECO:0007669"/>
    <property type="project" value="UniProtKB-SubCell"/>
</dbReference>
<dbReference type="UniPathway" id="UPA00196"/>
<feature type="transmembrane region" description="Helical" evidence="1">
    <location>
        <begin position="42"/>
        <end position="73"/>
    </location>
</feature>
<accession>A0A6M2E1P7</accession>
<dbReference type="EC" id="2.-.-.-" evidence="1"/>
<evidence type="ECO:0000259" key="2">
    <source>
        <dbReference type="Pfam" id="PF04987"/>
    </source>
</evidence>
<protein>
    <recommendedName>
        <fullName evidence="1">GPI ethanolamine phosphate transferase 1</fullName>
        <ecNumber evidence="1">2.-.-.-</ecNumber>
    </recommendedName>
</protein>
<dbReference type="PANTHER" id="PTHR12250:SF0">
    <property type="entry name" value="GPI ETHANOLAMINE PHOSPHATE TRANSFERASE 1"/>
    <property type="match status" value="1"/>
</dbReference>
<comment type="caution">
    <text evidence="1">Lacks conserved residue(s) required for the propagation of feature annotation.</text>
</comment>
<feature type="transmembrane region" description="Helical" evidence="1">
    <location>
        <begin position="300"/>
        <end position="323"/>
    </location>
</feature>
<dbReference type="InterPro" id="IPR007070">
    <property type="entry name" value="GPI_EtnP_transferase_1"/>
</dbReference>
<keyword evidence="1" id="KW-0472">Membrane</keyword>
<comment type="similarity">
    <text evidence="1">Belongs to the PIGG/PIGN/PIGO family. PIGN subfamily.</text>
</comment>
<comment type="function">
    <text evidence="1">Ethanolamine phosphate transferase involved in glycosylphosphatidylinositol-anchor biosynthesis. Transfers ethanolamine phosphate to the first alpha-1,4-linked mannose of the glycosylphosphatidylinositol precursor of GPI-anchor.</text>
</comment>